<feature type="transmembrane region" description="Helical" evidence="1">
    <location>
        <begin position="93"/>
        <end position="109"/>
    </location>
</feature>
<feature type="transmembrane region" description="Helical" evidence="1">
    <location>
        <begin position="115"/>
        <end position="134"/>
    </location>
</feature>
<keyword evidence="1" id="KW-1133">Transmembrane helix</keyword>
<comment type="caution">
    <text evidence="3">The sequence shown here is derived from an EMBL/GenBank/DDBJ whole genome shotgun (WGS) entry which is preliminary data.</text>
</comment>
<keyword evidence="4" id="KW-1185">Reference proteome</keyword>
<dbReference type="Proteomes" id="UP000466307">
    <property type="component" value="Unassembled WGS sequence"/>
</dbReference>
<accession>A0A7K3LUC8</accession>
<organism evidence="3 4">
    <name type="scientific">Gordonia desulfuricans</name>
    <dbReference type="NCBI Taxonomy" id="89051"/>
    <lineage>
        <taxon>Bacteria</taxon>
        <taxon>Bacillati</taxon>
        <taxon>Actinomycetota</taxon>
        <taxon>Actinomycetes</taxon>
        <taxon>Mycobacteriales</taxon>
        <taxon>Gordoniaceae</taxon>
        <taxon>Gordonia</taxon>
    </lineage>
</organism>
<evidence type="ECO:0000256" key="1">
    <source>
        <dbReference type="SAM" id="Phobius"/>
    </source>
</evidence>
<reference evidence="3 4" key="1">
    <citation type="submission" date="2020-01" db="EMBL/GenBank/DDBJ databases">
        <title>Investigation of new actinobacteria for the biodesulphurisation of diesel fuel.</title>
        <authorList>
            <person name="Athi Narayanan S.M."/>
        </authorList>
    </citation>
    <scope>NUCLEOTIDE SEQUENCE [LARGE SCALE GENOMIC DNA]</scope>
    <source>
        <strain evidence="3 4">213E</strain>
    </source>
</reference>
<evidence type="ECO:0000313" key="3">
    <source>
        <dbReference type="EMBL" id="NDK91779.1"/>
    </source>
</evidence>
<dbReference type="EMBL" id="JAADZU010000083">
    <property type="protein sequence ID" value="NDK91779.1"/>
    <property type="molecule type" value="Genomic_DNA"/>
</dbReference>
<keyword evidence="1" id="KW-0812">Transmembrane</keyword>
<dbReference type="RefSeq" id="WP_020791914.1">
    <property type="nucleotide sequence ID" value="NZ_JAADZU010000083.1"/>
</dbReference>
<dbReference type="InterPro" id="IPR055568">
    <property type="entry name" value="DUF7144"/>
</dbReference>
<dbReference type="Pfam" id="PF23636">
    <property type="entry name" value="DUF7144"/>
    <property type="match status" value="1"/>
</dbReference>
<keyword evidence="1" id="KW-0472">Membrane</keyword>
<dbReference type="AlphaFoldDB" id="A0A7K3LUC8"/>
<feature type="domain" description="DUF7144" evidence="2">
    <location>
        <begin position="24"/>
        <end position="135"/>
    </location>
</feature>
<sequence>MTTSGSINDGSPSTEQNWAAGLSIVAAVVLLITGILQFFQGISAVRKDTLLVFTGDYVFKFNLTTWGWIHIVVGLIVAVVGLALFFGATWARALAIVVLAISVILNFLWIPYYPWWSIILIILGVIGIWAVAAWNTDEE</sequence>
<protein>
    <recommendedName>
        <fullName evidence="2">DUF7144 domain-containing protein</fullName>
    </recommendedName>
</protein>
<evidence type="ECO:0000313" key="4">
    <source>
        <dbReference type="Proteomes" id="UP000466307"/>
    </source>
</evidence>
<feature type="transmembrane region" description="Helical" evidence="1">
    <location>
        <begin position="65"/>
        <end position="86"/>
    </location>
</feature>
<gene>
    <name evidence="3" type="ORF">GYA93_19705</name>
</gene>
<evidence type="ECO:0000259" key="2">
    <source>
        <dbReference type="Pfam" id="PF23636"/>
    </source>
</evidence>
<proteinExistence type="predicted"/>
<feature type="transmembrane region" description="Helical" evidence="1">
    <location>
        <begin position="21"/>
        <end position="45"/>
    </location>
</feature>
<name>A0A7K3LUC8_9ACTN</name>